<organism evidence="1">
    <name type="scientific">Escherichia coli</name>
    <dbReference type="NCBI Taxonomy" id="562"/>
    <lineage>
        <taxon>Bacteria</taxon>
        <taxon>Pseudomonadati</taxon>
        <taxon>Pseudomonadota</taxon>
        <taxon>Gammaproteobacteria</taxon>
        <taxon>Enterobacterales</taxon>
        <taxon>Enterobacteriaceae</taxon>
        <taxon>Escherichia</taxon>
    </lineage>
</organism>
<dbReference type="EMBL" id="MF174859">
    <property type="protein sequence ID" value="ASU05623.1"/>
    <property type="molecule type" value="Genomic_DNA"/>
</dbReference>
<proteinExistence type="predicted"/>
<gene>
    <name evidence="1" type="ORF">ECSA44_05551</name>
</gene>
<dbReference type="SUPFAM" id="SSF53335">
    <property type="entry name" value="S-adenosyl-L-methionine-dependent methyltransferases"/>
    <property type="match status" value="1"/>
</dbReference>
<dbReference type="AlphaFoldDB" id="A0A343J096"/>
<geneLocation type="plasmid" evidence="1">
    <name>pIncHI2-MU3</name>
</geneLocation>
<keyword evidence="1" id="KW-0614">Plasmid</keyword>
<dbReference type="InterPro" id="IPR029063">
    <property type="entry name" value="SAM-dependent_MTases_sf"/>
</dbReference>
<evidence type="ECO:0000313" key="1">
    <source>
        <dbReference type="EMBL" id="ASU05623.1"/>
    </source>
</evidence>
<dbReference type="RefSeq" id="WP_250697341.1">
    <property type="nucleotide sequence ID" value="NZ_MF174859.1"/>
</dbReference>
<dbReference type="Gene3D" id="3.40.50.150">
    <property type="entry name" value="Vaccinia Virus protein VP39"/>
    <property type="match status" value="1"/>
</dbReference>
<sequence length="225" mass="24826">MKSCFSDLPVKDGKSGTWKLDTFEITTDKALTLALRAECTGNTDEFIPPGRYRRLSNGWDVVMSNTPMEIRTCQDFIERATGRVLINGLGLGMVLHAILQKDDVTHVTVIEKEQDVINLVAASFATDLRVEIINADAMEYCPPAGVTYNACWHDIWTDFATANLAQMDKLESKYRDICDWQGSWAGRSVSKSSLSSRILRLINPTCEGVSAKGARLALCKPSCAA</sequence>
<evidence type="ECO:0008006" key="2">
    <source>
        <dbReference type="Google" id="ProtNLM"/>
    </source>
</evidence>
<protein>
    <recommendedName>
        <fullName evidence="2">Spermidine synthase</fullName>
    </recommendedName>
</protein>
<reference evidence="1" key="1">
    <citation type="journal article" date="2018" name="ISME J.">
        <title>Dissemination and persistence of extended-spectrum cephalosporin-resistance encoding IncI1-blaCTXM-1 plasmid among Escherichia coli in pigs.</title>
        <authorList>
            <person name="Abraham S."/>
            <person name="Kirkwood R.N."/>
            <person name="Laird T."/>
            <person name="Saputra S."/>
            <person name="Mitchell T."/>
            <person name="Singh M."/>
            <person name="Linn B."/>
            <person name="Abraham R.J."/>
            <person name="Pang S."/>
            <person name="Gordon D.M."/>
            <person name="Trott D.J."/>
            <person name="O'Dea M."/>
        </authorList>
    </citation>
    <scope>NUCLEOTIDE SEQUENCE</scope>
    <source>
        <strain evidence="1">6/14/6b</strain>
        <plasmid evidence="1">pIncHI2-MU3</plasmid>
    </source>
</reference>
<accession>A0A343J096</accession>
<name>A0A343J096_ECOLX</name>